<dbReference type="EMBL" id="JAWDGP010000286">
    <property type="protein sequence ID" value="KAK3801644.1"/>
    <property type="molecule type" value="Genomic_DNA"/>
</dbReference>
<sequence length="245" mass="27763">MGRTSPTERDHNTNILMGSDQSTLPAGAPGSTLRSQRDEEIPYTQYSISKPIDSHSPRQSPRPQKPTRPVIKQEKDGTPKHEIVVVADGQIPIKDPDPELTKLNAIPVFFPILRGSLNIPAGSKETEILDKLDHKQVLQLCMRYQDHLRQLSEAVAFDQNALCIRIKEVDHSIHVLNNSLIERQKKYGKYVEQFSRIAETLSTLKKIQKGMDDIVPRMDILNSLLPESDQLEPFSFRSTRPISRP</sequence>
<evidence type="ECO:0000313" key="9">
    <source>
        <dbReference type="Proteomes" id="UP001283361"/>
    </source>
</evidence>
<dbReference type="GO" id="GO:0072384">
    <property type="term" value="P:organelle transport along microtubule"/>
    <property type="evidence" value="ECO:0007669"/>
    <property type="project" value="TreeGrafter"/>
</dbReference>
<evidence type="ECO:0000256" key="7">
    <source>
        <dbReference type="SAM" id="MobiDB-lite"/>
    </source>
</evidence>
<feature type="compositionally biased region" description="Polar residues" evidence="7">
    <location>
        <begin position="13"/>
        <end position="24"/>
    </location>
</feature>
<feature type="compositionally biased region" description="Basic and acidic residues" evidence="7">
    <location>
        <begin position="1"/>
        <end position="12"/>
    </location>
</feature>
<name>A0AAE1EBL5_9GAST</name>
<dbReference type="GO" id="GO:1903744">
    <property type="term" value="P:positive regulation of anterograde synaptic vesicle transport"/>
    <property type="evidence" value="ECO:0007669"/>
    <property type="project" value="TreeGrafter"/>
</dbReference>
<keyword evidence="6" id="KW-0449">Lipoprotein</keyword>
<dbReference type="Pfam" id="PF10158">
    <property type="entry name" value="LOH1CR12"/>
    <property type="match status" value="1"/>
</dbReference>
<dbReference type="PANTHER" id="PTHR31634">
    <property type="entry name" value="BLOC-1-RELATED COMPLEX SUBUNIT 5"/>
    <property type="match status" value="1"/>
</dbReference>
<dbReference type="InterPro" id="IPR018780">
    <property type="entry name" value="TBORCS5"/>
</dbReference>
<dbReference type="GO" id="GO:0030672">
    <property type="term" value="C:synaptic vesicle membrane"/>
    <property type="evidence" value="ECO:0007669"/>
    <property type="project" value="TreeGrafter"/>
</dbReference>
<dbReference type="AlphaFoldDB" id="A0AAE1EBL5"/>
<proteinExistence type="inferred from homology"/>
<comment type="caution">
    <text evidence="8">The sequence shown here is derived from an EMBL/GenBank/DDBJ whole genome shotgun (WGS) entry which is preliminary data.</text>
</comment>
<comment type="subcellular location">
    <subcellularLocation>
        <location evidence="1">Lysosome membrane</location>
        <topology evidence="1">Lipid-anchor</topology>
        <orientation evidence="1">Cytoplasmic side</orientation>
    </subcellularLocation>
</comment>
<dbReference type="Proteomes" id="UP001283361">
    <property type="component" value="Unassembled WGS sequence"/>
</dbReference>
<evidence type="ECO:0000256" key="1">
    <source>
        <dbReference type="ARBA" id="ARBA00004122"/>
    </source>
</evidence>
<dbReference type="GO" id="GO:0032418">
    <property type="term" value="P:lysosome localization"/>
    <property type="evidence" value="ECO:0007669"/>
    <property type="project" value="InterPro"/>
</dbReference>
<organism evidence="8 9">
    <name type="scientific">Elysia crispata</name>
    <name type="common">lettuce slug</name>
    <dbReference type="NCBI Taxonomy" id="231223"/>
    <lineage>
        <taxon>Eukaryota</taxon>
        <taxon>Metazoa</taxon>
        <taxon>Spiralia</taxon>
        <taxon>Lophotrochozoa</taxon>
        <taxon>Mollusca</taxon>
        <taxon>Gastropoda</taxon>
        <taxon>Heterobranchia</taxon>
        <taxon>Euthyneura</taxon>
        <taxon>Panpulmonata</taxon>
        <taxon>Sacoglossa</taxon>
        <taxon>Placobranchoidea</taxon>
        <taxon>Plakobranchidae</taxon>
        <taxon>Elysia</taxon>
    </lineage>
</organism>
<protein>
    <recommendedName>
        <fullName evidence="3">BLOC-1-related complex subunit 5</fullName>
    </recommendedName>
</protein>
<evidence type="ECO:0000313" key="8">
    <source>
        <dbReference type="EMBL" id="KAK3801644.1"/>
    </source>
</evidence>
<keyword evidence="4" id="KW-0472">Membrane</keyword>
<keyword evidence="5" id="KW-0458">Lysosome</keyword>
<evidence type="ECO:0000256" key="6">
    <source>
        <dbReference type="ARBA" id="ARBA00023288"/>
    </source>
</evidence>
<evidence type="ECO:0000256" key="3">
    <source>
        <dbReference type="ARBA" id="ARBA00022300"/>
    </source>
</evidence>
<dbReference type="GO" id="GO:0098574">
    <property type="term" value="C:cytoplasmic side of lysosomal membrane"/>
    <property type="evidence" value="ECO:0007669"/>
    <property type="project" value="TreeGrafter"/>
</dbReference>
<reference evidence="8" key="1">
    <citation type="journal article" date="2023" name="G3 (Bethesda)">
        <title>A reference genome for the long-term kleptoplast-retaining sea slug Elysia crispata morphotype clarki.</title>
        <authorList>
            <person name="Eastman K.E."/>
            <person name="Pendleton A.L."/>
            <person name="Shaikh M.A."/>
            <person name="Suttiyut T."/>
            <person name="Ogas R."/>
            <person name="Tomko P."/>
            <person name="Gavelis G."/>
            <person name="Widhalm J.R."/>
            <person name="Wisecaver J.H."/>
        </authorList>
    </citation>
    <scope>NUCLEOTIDE SEQUENCE</scope>
    <source>
        <strain evidence="8">ECLA1</strain>
    </source>
</reference>
<accession>A0AAE1EBL5</accession>
<feature type="region of interest" description="Disordered" evidence="7">
    <location>
        <begin position="1"/>
        <end position="79"/>
    </location>
</feature>
<evidence type="ECO:0000256" key="2">
    <source>
        <dbReference type="ARBA" id="ARBA00010235"/>
    </source>
</evidence>
<dbReference type="GO" id="GO:0099078">
    <property type="term" value="C:BORC complex"/>
    <property type="evidence" value="ECO:0007669"/>
    <property type="project" value="TreeGrafter"/>
</dbReference>
<comment type="similarity">
    <text evidence="2">Belongs to the BORCS5 family.</text>
</comment>
<gene>
    <name evidence="8" type="ORF">RRG08_033831</name>
</gene>
<keyword evidence="9" id="KW-1185">Reference proteome</keyword>
<dbReference type="PANTHER" id="PTHR31634:SF2">
    <property type="entry name" value="BLOC-1-RELATED COMPLEX SUBUNIT 5"/>
    <property type="match status" value="1"/>
</dbReference>
<evidence type="ECO:0000256" key="5">
    <source>
        <dbReference type="ARBA" id="ARBA00023228"/>
    </source>
</evidence>
<dbReference type="CDD" id="cd22789">
    <property type="entry name" value="BORCS5-like"/>
    <property type="match status" value="1"/>
</dbReference>
<evidence type="ECO:0000256" key="4">
    <source>
        <dbReference type="ARBA" id="ARBA00023136"/>
    </source>
</evidence>